<feature type="signal peptide" evidence="8">
    <location>
        <begin position="1"/>
        <end position="20"/>
    </location>
</feature>
<dbReference type="EMBL" id="ARYM01000009">
    <property type="protein sequence ID" value="KCZ98608.1"/>
    <property type="molecule type" value="Genomic_DNA"/>
</dbReference>
<proteinExistence type="inferred from homology"/>
<dbReference type="AlphaFoldDB" id="A0A062VE32"/>
<sequence>MPALLAAAALLAALPAPAGAQGALVATAAELTAQAETLQPGDWVWAPALSPAGPVTLFVDLTRQTATVYRNGVRIGISTISSGKPGHETPTGVFVILQKDADHRSNLYDNAPMPYQQRLTWDGIALHAGALPGYPQSHGCIRLPLEFAKRLFAVTEMGGTVIVSGVAGEPAITPAPGLLAAEGPGGVPLDHAPLAGDELYRWMPDSAPEGPLTLVISRRDQTLVALRGAAEIGRARVYVPQGETATHVLMLSQAPGGALHWIQLELPEGKPGAPVATLPPASPDELADQALLPPAFAALLEPLLLPGTTILITPESLEEGSGGLPLTIADAIG</sequence>
<evidence type="ECO:0000256" key="8">
    <source>
        <dbReference type="SAM" id="SignalP"/>
    </source>
</evidence>
<dbReference type="PIRSF" id="PIRSF029342">
    <property type="entry name" value="UCP029342_ErfK/YbiS/YcfS/YnhG"/>
    <property type="match status" value="1"/>
</dbReference>
<evidence type="ECO:0000256" key="7">
    <source>
        <dbReference type="PROSITE-ProRule" id="PRU01373"/>
    </source>
</evidence>
<dbReference type="SUPFAM" id="SSF141523">
    <property type="entry name" value="L,D-transpeptidase catalytic domain-like"/>
    <property type="match status" value="1"/>
</dbReference>
<dbReference type="Proteomes" id="UP000027100">
    <property type="component" value="Unassembled WGS sequence"/>
</dbReference>
<dbReference type="GO" id="GO:0005576">
    <property type="term" value="C:extracellular region"/>
    <property type="evidence" value="ECO:0007669"/>
    <property type="project" value="TreeGrafter"/>
</dbReference>
<protein>
    <recommendedName>
        <fullName evidence="9">L,D-TPase catalytic domain-containing protein</fullName>
    </recommendedName>
</protein>
<evidence type="ECO:0000256" key="3">
    <source>
        <dbReference type="ARBA" id="ARBA00022679"/>
    </source>
</evidence>
<dbReference type="InterPro" id="IPR050979">
    <property type="entry name" value="LD-transpeptidase"/>
</dbReference>
<dbReference type="GO" id="GO:0071972">
    <property type="term" value="F:peptidoglycan L,D-transpeptidase activity"/>
    <property type="evidence" value="ECO:0007669"/>
    <property type="project" value="TreeGrafter"/>
</dbReference>
<accession>A0A062VE32</accession>
<dbReference type="GO" id="GO:0016740">
    <property type="term" value="F:transferase activity"/>
    <property type="evidence" value="ECO:0007669"/>
    <property type="project" value="UniProtKB-KW"/>
</dbReference>
<dbReference type="PATRIC" id="fig|1280954.3.peg.1750"/>
<evidence type="ECO:0000256" key="4">
    <source>
        <dbReference type="ARBA" id="ARBA00022960"/>
    </source>
</evidence>
<dbReference type="InterPro" id="IPR005490">
    <property type="entry name" value="LD_TPept_cat_dom"/>
</dbReference>
<dbReference type="InterPro" id="IPR038063">
    <property type="entry name" value="Transpep_catalytic_dom"/>
</dbReference>
<dbReference type="eggNOG" id="COG1376">
    <property type="taxonomic scope" value="Bacteria"/>
</dbReference>
<evidence type="ECO:0000256" key="6">
    <source>
        <dbReference type="ARBA" id="ARBA00023316"/>
    </source>
</evidence>
<dbReference type="CDD" id="cd16913">
    <property type="entry name" value="YkuD_like"/>
    <property type="match status" value="1"/>
</dbReference>
<gene>
    <name evidence="10" type="ORF">HPO_08638</name>
</gene>
<reference evidence="10 11" key="1">
    <citation type="journal article" date="2014" name="Antonie Van Leeuwenhoek">
        <title>Hyphomonas beringensis sp. nov. and Hyphomonas chukchiensis sp. nov., isolated from surface seawater of the Bering Sea and Chukchi Sea.</title>
        <authorList>
            <person name="Li C."/>
            <person name="Lai Q."/>
            <person name="Li G."/>
            <person name="Dong C."/>
            <person name="Wang J."/>
            <person name="Liao Y."/>
            <person name="Shao Z."/>
        </authorList>
    </citation>
    <scope>NUCLEOTIDE SEQUENCE [LARGE SCALE GENOMIC DNA]</scope>
    <source>
        <strain evidence="10 11">PS728</strain>
    </source>
</reference>
<evidence type="ECO:0000256" key="1">
    <source>
        <dbReference type="ARBA" id="ARBA00004752"/>
    </source>
</evidence>
<comment type="pathway">
    <text evidence="1 7">Cell wall biogenesis; peptidoglycan biosynthesis.</text>
</comment>
<comment type="similarity">
    <text evidence="2">Belongs to the YkuD family.</text>
</comment>
<feature type="chain" id="PRO_5001615632" description="L,D-TPase catalytic domain-containing protein" evidence="8">
    <location>
        <begin position="21"/>
        <end position="333"/>
    </location>
</feature>
<dbReference type="InterPro" id="IPR016915">
    <property type="entry name" value="UCP029342"/>
</dbReference>
<evidence type="ECO:0000313" key="10">
    <source>
        <dbReference type="EMBL" id="KCZ98608.1"/>
    </source>
</evidence>
<evidence type="ECO:0000256" key="5">
    <source>
        <dbReference type="ARBA" id="ARBA00022984"/>
    </source>
</evidence>
<keyword evidence="11" id="KW-1185">Reference proteome</keyword>
<feature type="active site" description="Proton donor/acceptor" evidence="7">
    <location>
        <position position="127"/>
    </location>
</feature>
<name>A0A062VE32_9PROT</name>
<dbReference type="PANTHER" id="PTHR30582">
    <property type="entry name" value="L,D-TRANSPEPTIDASE"/>
    <property type="match status" value="1"/>
</dbReference>
<comment type="caution">
    <text evidence="10">The sequence shown here is derived from an EMBL/GenBank/DDBJ whole genome shotgun (WGS) entry which is preliminary data.</text>
</comment>
<dbReference type="PROSITE" id="PS52029">
    <property type="entry name" value="LD_TPASE"/>
    <property type="match status" value="1"/>
</dbReference>
<evidence type="ECO:0000256" key="2">
    <source>
        <dbReference type="ARBA" id="ARBA00005992"/>
    </source>
</evidence>
<dbReference type="UniPathway" id="UPA00219"/>
<dbReference type="GO" id="GO:0008360">
    <property type="term" value="P:regulation of cell shape"/>
    <property type="evidence" value="ECO:0007669"/>
    <property type="project" value="UniProtKB-UniRule"/>
</dbReference>
<keyword evidence="5 7" id="KW-0573">Peptidoglycan synthesis</keyword>
<dbReference type="GO" id="GO:0018104">
    <property type="term" value="P:peptidoglycan-protein cross-linking"/>
    <property type="evidence" value="ECO:0007669"/>
    <property type="project" value="TreeGrafter"/>
</dbReference>
<evidence type="ECO:0000313" key="11">
    <source>
        <dbReference type="Proteomes" id="UP000027100"/>
    </source>
</evidence>
<organism evidence="10 11">
    <name type="scientific">Hyphomonas polymorpha PS728</name>
    <dbReference type="NCBI Taxonomy" id="1280954"/>
    <lineage>
        <taxon>Bacteria</taxon>
        <taxon>Pseudomonadati</taxon>
        <taxon>Pseudomonadota</taxon>
        <taxon>Alphaproteobacteria</taxon>
        <taxon>Hyphomonadales</taxon>
        <taxon>Hyphomonadaceae</taxon>
        <taxon>Hyphomonas</taxon>
    </lineage>
</organism>
<keyword evidence="3" id="KW-0808">Transferase</keyword>
<dbReference type="Gene3D" id="2.40.440.10">
    <property type="entry name" value="L,D-transpeptidase catalytic domain-like"/>
    <property type="match status" value="1"/>
</dbReference>
<evidence type="ECO:0000259" key="9">
    <source>
        <dbReference type="PROSITE" id="PS52029"/>
    </source>
</evidence>
<feature type="domain" description="L,D-TPase catalytic" evidence="9">
    <location>
        <begin position="55"/>
        <end position="164"/>
    </location>
</feature>
<keyword evidence="6 7" id="KW-0961">Cell wall biogenesis/degradation</keyword>
<feature type="active site" description="Nucleophile" evidence="7">
    <location>
        <position position="140"/>
    </location>
</feature>
<dbReference type="GO" id="GO:0071555">
    <property type="term" value="P:cell wall organization"/>
    <property type="evidence" value="ECO:0007669"/>
    <property type="project" value="UniProtKB-UniRule"/>
</dbReference>
<dbReference type="Pfam" id="PF03734">
    <property type="entry name" value="YkuD"/>
    <property type="match status" value="1"/>
</dbReference>
<keyword evidence="4 7" id="KW-0133">Cell shape</keyword>
<dbReference type="PANTHER" id="PTHR30582:SF2">
    <property type="entry name" value="L,D-TRANSPEPTIDASE YCIB-RELATED"/>
    <property type="match status" value="1"/>
</dbReference>
<dbReference type="NCBIfam" id="NF004785">
    <property type="entry name" value="PRK06132.1-2"/>
    <property type="match status" value="1"/>
</dbReference>
<keyword evidence="8" id="KW-0732">Signal</keyword>